<organism evidence="2 3">
    <name type="scientific">Scopulibacillus cellulosilyticus</name>
    <dbReference type="NCBI Taxonomy" id="2665665"/>
    <lineage>
        <taxon>Bacteria</taxon>
        <taxon>Bacillati</taxon>
        <taxon>Bacillota</taxon>
        <taxon>Bacilli</taxon>
        <taxon>Bacillales</taxon>
        <taxon>Sporolactobacillaceae</taxon>
        <taxon>Scopulibacillus</taxon>
    </lineage>
</organism>
<dbReference type="InterPro" id="IPR000182">
    <property type="entry name" value="GNAT_dom"/>
</dbReference>
<gene>
    <name evidence="2" type="ORF">ACFQRG_08050</name>
</gene>
<feature type="domain" description="N-acetyltransferase" evidence="1">
    <location>
        <begin position="4"/>
        <end position="170"/>
    </location>
</feature>
<dbReference type="GO" id="GO:0016746">
    <property type="term" value="F:acyltransferase activity"/>
    <property type="evidence" value="ECO:0007669"/>
    <property type="project" value="UniProtKB-KW"/>
</dbReference>
<reference evidence="3" key="1">
    <citation type="journal article" date="2019" name="Int. J. Syst. Evol. Microbiol.">
        <title>The Global Catalogue of Microorganisms (GCM) 10K type strain sequencing project: providing services to taxonomists for standard genome sequencing and annotation.</title>
        <authorList>
            <consortium name="The Broad Institute Genomics Platform"/>
            <consortium name="The Broad Institute Genome Sequencing Center for Infectious Disease"/>
            <person name="Wu L."/>
            <person name="Ma J."/>
        </authorList>
    </citation>
    <scope>NUCLEOTIDE SEQUENCE [LARGE SCALE GENOMIC DNA]</scope>
    <source>
        <strain evidence="3">CGMCC 1.16305</strain>
    </source>
</reference>
<dbReference type="RefSeq" id="WP_380965350.1">
    <property type="nucleotide sequence ID" value="NZ_JBHTCO010000005.1"/>
</dbReference>
<comment type="caution">
    <text evidence="2">The sequence shown here is derived from an EMBL/GenBank/DDBJ whole genome shotgun (WGS) entry which is preliminary data.</text>
</comment>
<dbReference type="Proteomes" id="UP001596505">
    <property type="component" value="Unassembled WGS sequence"/>
</dbReference>
<dbReference type="SUPFAM" id="SSF55729">
    <property type="entry name" value="Acyl-CoA N-acyltransferases (Nat)"/>
    <property type="match status" value="1"/>
</dbReference>
<evidence type="ECO:0000313" key="3">
    <source>
        <dbReference type="Proteomes" id="UP001596505"/>
    </source>
</evidence>
<dbReference type="Gene3D" id="3.40.630.30">
    <property type="match status" value="1"/>
</dbReference>
<dbReference type="EMBL" id="JBHTCO010000005">
    <property type="protein sequence ID" value="MFC7392938.1"/>
    <property type="molecule type" value="Genomic_DNA"/>
</dbReference>
<sequence length="170" mass="19474">MLTNNFEEIIMTDLCFYQPEHGKELRGFSLPDEQMQFTRLPNKAIDQAIQDEKMHPVVVLSGNTAVGFFILHYGEGIRSFTDNPNAILLRSFSINHIHQGKGYGKKAMHLVPEFVIEHFPDIDEIVLAVNEKNLAAKQLYEKSGFQDKGNKRMGPKGMQYILHYHLDAKK</sequence>
<dbReference type="PANTHER" id="PTHR43328">
    <property type="entry name" value="ACETYLTRANSFERASE-RELATED"/>
    <property type="match status" value="1"/>
</dbReference>
<dbReference type="EC" id="2.3.-.-" evidence="2"/>
<evidence type="ECO:0000259" key="1">
    <source>
        <dbReference type="PROSITE" id="PS51186"/>
    </source>
</evidence>
<dbReference type="Pfam" id="PF00583">
    <property type="entry name" value="Acetyltransf_1"/>
    <property type="match status" value="1"/>
</dbReference>
<dbReference type="InterPro" id="IPR016181">
    <property type="entry name" value="Acyl_CoA_acyltransferase"/>
</dbReference>
<dbReference type="PANTHER" id="PTHR43328:SF1">
    <property type="entry name" value="N-ACETYLTRANSFERASE DOMAIN-CONTAINING PROTEIN"/>
    <property type="match status" value="1"/>
</dbReference>
<evidence type="ECO:0000313" key="2">
    <source>
        <dbReference type="EMBL" id="MFC7392938.1"/>
    </source>
</evidence>
<keyword evidence="3" id="KW-1185">Reference proteome</keyword>
<keyword evidence="2" id="KW-0012">Acyltransferase</keyword>
<accession>A0ABW2PU48</accession>
<dbReference type="PROSITE" id="PS51186">
    <property type="entry name" value="GNAT"/>
    <property type="match status" value="1"/>
</dbReference>
<protein>
    <submittedName>
        <fullName evidence="2">GNAT family N-acetyltransferase</fullName>
        <ecNumber evidence="2">2.3.-.-</ecNumber>
    </submittedName>
</protein>
<keyword evidence="2" id="KW-0808">Transferase</keyword>
<name>A0ABW2PU48_9BACL</name>
<proteinExistence type="predicted"/>